<dbReference type="InterPro" id="IPR007889">
    <property type="entry name" value="HTH_Psq"/>
</dbReference>
<evidence type="ECO:0008006" key="9">
    <source>
        <dbReference type="Google" id="ProtNLM"/>
    </source>
</evidence>
<evidence type="ECO:0000313" key="7">
    <source>
        <dbReference type="EMBL" id="KAJ3661740.1"/>
    </source>
</evidence>
<comment type="caution">
    <text evidence="7">The sequence shown here is derived from an EMBL/GenBank/DDBJ whole genome shotgun (WGS) entry which is preliminary data.</text>
</comment>
<keyword evidence="2 4" id="KW-0238">DNA-binding</keyword>
<proteinExistence type="predicted"/>
<evidence type="ECO:0000259" key="6">
    <source>
        <dbReference type="PROSITE" id="PS51253"/>
    </source>
</evidence>
<evidence type="ECO:0000256" key="4">
    <source>
        <dbReference type="PROSITE-ProRule" id="PRU00320"/>
    </source>
</evidence>
<dbReference type="InterPro" id="IPR006600">
    <property type="entry name" value="HTH_CenpB_DNA-bd_dom"/>
</dbReference>
<dbReference type="Pfam" id="PF05225">
    <property type="entry name" value="HTH_psq"/>
    <property type="match status" value="1"/>
</dbReference>
<dbReference type="Proteomes" id="UP001168821">
    <property type="component" value="Unassembled WGS sequence"/>
</dbReference>
<dbReference type="PANTHER" id="PTHR19303:SF74">
    <property type="entry name" value="POGO TRANSPOSABLE ELEMENT WITH KRAB DOMAIN"/>
    <property type="match status" value="1"/>
</dbReference>
<dbReference type="PROSITE" id="PS51253">
    <property type="entry name" value="HTH_CENPB"/>
    <property type="match status" value="1"/>
</dbReference>
<evidence type="ECO:0000256" key="1">
    <source>
        <dbReference type="ARBA" id="ARBA00004123"/>
    </source>
</evidence>
<dbReference type="EMBL" id="JALNTZ010000002">
    <property type="protein sequence ID" value="KAJ3661740.1"/>
    <property type="molecule type" value="Genomic_DNA"/>
</dbReference>
<feature type="domain" description="HTH psq-type" evidence="5">
    <location>
        <begin position="1"/>
        <end position="52"/>
    </location>
</feature>
<dbReference type="InterPro" id="IPR050863">
    <property type="entry name" value="CenT-Element_Derived"/>
</dbReference>
<reference evidence="7" key="1">
    <citation type="journal article" date="2023" name="G3 (Bethesda)">
        <title>Whole genome assemblies of Zophobas morio and Tenebrio molitor.</title>
        <authorList>
            <person name="Kaur S."/>
            <person name="Stinson S.A."/>
            <person name="diCenzo G.C."/>
        </authorList>
    </citation>
    <scope>NUCLEOTIDE SEQUENCE</scope>
    <source>
        <strain evidence="7">QUZm001</strain>
    </source>
</reference>
<dbReference type="GO" id="GO:0003677">
    <property type="term" value="F:DNA binding"/>
    <property type="evidence" value="ECO:0007669"/>
    <property type="project" value="UniProtKB-UniRule"/>
</dbReference>
<comment type="subcellular location">
    <subcellularLocation>
        <location evidence="1 4">Nucleus</location>
    </subcellularLocation>
</comment>
<feature type="domain" description="HTH CENPB-type" evidence="6">
    <location>
        <begin position="53"/>
        <end position="130"/>
    </location>
</feature>
<dbReference type="PROSITE" id="PS50960">
    <property type="entry name" value="HTH_PSQ"/>
    <property type="match status" value="1"/>
</dbReference>
<organism evidence="7 8">
    <name type="scientific">Zophobas morio</name>
    <dbReference type="NCBI Taxonomy" id="2755281"/>
    <lineage>
        <taxon>Eukaryota</taxon>
        <taxon>Metazoa</taxon>
        <taxon>Ecdysozoa</taxon>
        <taxon>Arthropoda</taxon>
        <taxon>Hexapoda</taxon>
        <taxon>Insecta</taxon>
        <taxon>Pterygota</taxon>
        <taxon>Neoptera</taxon>
        <taxon>Endopterygota</taxon>
        <taxon>Coleoptera</taxon>
        <taxon>Polyphaga</taxon>
        <taxon>Cucujiformia</taxon>
        <taxon>Tenebrionidae</taxon>
        <taxon>Zophobas</taxon>
    </lineage>
</organism>
<evidence type="ECO:0000256" key="3">
    <source>
        <dbReference type="ARBA" id="ARBA00023242"/>
    </source>
</evidence>
<evidence type="ECO:0000313" key="8">
    <source>
        <dbReference type="Proteomes" id="UP001168821"/>
    </source>
</evidence>
<dbReference type="SUPFAM" id="SSF46689">
    <property type="entry name" value="Homeodomain-like"/>
    <property type="match status" value="1"/>
</dbReference>
<keyword evidence="8" id="KW-1185">Reference proteome</keyword>
<dbReference type="InterPro" id="IPR009057">
    <property type="entry name" value="Homeodomain-like_sf"/>
</dbReference>
<sequence length="251" mass="29035">MATRKYNTWKQEDMDEALEKHRNGEIGFNEACRRFNIPKPTLRRHLKGLNNRKKFGRPNDMSPEMEEVLAQHLMNLESCFFGLTTTEFRKLAFELAEKAQLAHRFNKEKKIAGKKWYYRFMKEHPTLSLRAPEPTSMARSKGFNKERVNEFFDKYEEILDKYKFVAHQIYKKDETALSTVHKPSKVIAQKGKHQVGAITSGERGLTTTGIFAMNGAGEFIPPMLIYKRSRLNDALKKGAPPNTEFGLKMDG</sequence>
<dbReference type="AlphaFoldDB" id="A0AA38IR76"/>
<name>A0AA38IR76_9CUCU</name>
<dbReference type="Gene3D" id="1.10.10.60">
    <property type="entry name" value="Homeodomain-like"/>
    <property type="match status" value="1"/>
</dbReference>
<accession>A0AA38IR76</accession>
<dbReference type="GO" id="GO:0005634">
    <property type="term" value="C:nucleus"/>
    <property type="evidence" value="ECO:0007669"/>
    <property type="project" value="UniProtKB-SubCell"/>
</dbReference>
<keyword evidence="3 4" id="KW-0539">Nucleus</keyword>
<evidence type="ECO:0000259" key="5">
    <source>
        <dbReference type="PROSITE" id="PS50960"/>
    </source>
</evidence>
<protein>
    <recommendedName>
        <fullName evidence="9">HTH CENPB-type domain-containing protein</fullName>
    </recommendedName>
</protein>
<gene>
    <name evidence="7" type="ORF">Zmor_006127</name>
</gene>
<evidence type="ECO:0000256" key="2">
    <source>
        <dbReference type="ARBA" id="ARBA00023125"/>
    </source>
</evidence>
<dbReference type="PANTHER" id="PTHR19303">
    <property type="entry name" value="TRANSPOSON"/>
    <property type="match status" value="1"/>
</dbReference>
<feature type="DNA-binding region" description="H-T-H motif" evidence="4">
    <location>
        <begin position="28"/>
        <end position="48"/>
    </location>
</feature>